<name>A0A2J7ZQV8_9CHLO</name>
<evidence type="ECO:0000313" key="2">
    <source>
        <dbReference type="Proteomes" id="UP000236333"/>
    </source>
</evidence>
<dbReference type="Proteomes" id="UP000236333">
    <property type="component" value="Unassembled WGS sequence"/>
</dbReference>
<dbReference type="OrthoDB" id="276063at2759"/>
<gene>
    <name evidence="1" type="ORF">TSOC_011354</name>
</gene>
<dbReference type="AlphaFoldDB" id="A0A2J7ZQV8"/>
<proteinExistence type="predicted"/>
<accession>A0A2J7ZQV8</accession>
<comment type="caution">
    <text evidence="1">The sequence shown here is derived from an EMBL/GenBank/DDBJ whole genome shotgun (WGS) entry which is preliminary data.</text>
</comment>
<keyword evidence="2" id="KW-1185">Reference proteome</keyword>
<evidence type="ECO:0000313" key="1">
    <source>
        <dbReference type="EMBL" id="PNH02654.1"/>
    </source>
</evidence>
<dbReference type="EMBL" id="PGGS01000615">
    <property type="protein sequence ID" value="PNH02654.1"/>
    <property type="molecule type" value="Genomic_DNA"/>
</dbReference>
<sequence>MGATSIRYATADGLFDEGWLDDGADEDGGTDGGEAGLAGPATYPQCTKLLSSGPITSASTATSARCAEKIAFMTGMYCMGASGEPSRHSTRGRGARPARAAAAAAAAAEEAAAGAPRLEGFCCWRRSLPADVPPLGRCTCCHAIDRAEG</sequence>
<reference evidence="1 2" key="1">
    <citation type="journal article" date="2017" name="Mol. Biol. Evol.">
        <title>The 4-celled Tetrabaena socialis nuclear genome reveals the essential components for genetic control of cell number at the origin of multicellularity in the volvocine lineage.</title>
        <authorList>
            <person name="Featherston J."/>
            <person name="Arakaki Y."/>
            <person name="Hanschen E.R."/>
            <person name="Ferris P.J."/>
            <person name="Michod R.E."/>
            <person name="Olson B.J.S.C."/>
            <person name="Nozaki H."/>
            <person name="Durand P.M."/>
        </authorList>
    </citation>
    <scope>NUCLEOTIDE SEQUENCE [LARGE SCALE GENOMIC DNA]</scope>
    <source>
        <strain evidence="1 2">NIES-571</strain>
    </source>
</reference>
<protein>
    <submittedName>
        <fullName evidence="1">Uncharacterized protein</fullName>
    </submittedName>
</protein>
<organism evidence="1 2">
    <name type="scientific">Tetrabaena socialis</name>
    <dbReference type="NCBI Taxonomy" id="47790"/>
    <lineage>
        <taxon>Eukaryota</taxon>
        <taxon>Viridiplantae</taxon>
        <taxon>Chlorophyta</taxon>
        <taxon>core chlorophytes</taxon>
        <taxon>Chlorophyceae</taxon>
        <taxon>CS clade</taxon>
        <taxon>Chlamydomonadales</taxon>
        <taxon>Tetrabaenaceae</taxon>
        <taxon>Tetrabaena</taxon>
    </lineage>
</organism>